<feature type="domain" description="Cyclic nucleotide-binding" evidence="1">
    <location>
        <begin position="12"/>
        <end position="86"/>
    </location>
</feature>
<dbReference type="CDD" id="cd00038">
    <property type="entry name" value="CAP_ED"/>
    <property type="match status" value="1"/>
</dbReference>
<gene>
    <name evidence="2" type="ORF">DSCO28_00170</name>
</gene>
<dbReference type="SUPFAM" id="SSF51206">
    <property type="entry name" value="cAMP-binding domain-like"/>
    <property type="match status" value="1"/>
</dbReference>
<dbReference type="AlphaFoldDB" id="A0A5K7ZEW2"/>
<dbReference type="InterPro" id="IPR000595">
    <property type="entry name" value="cNMP-bd_dom"/>
</dbReference>
<dbReference type="InterPro" id="IPR018490">
    <property type="entry name" value="cNMP-bd_dom_sf"/>
</dbReference>
<evidence type="ECO:0000259" key="1">
    <source>
        <dbReference type="PROSITE" id="PS50042"/>
    </source>
</evidence>
<dbReference type="Proteomes" id="UP000425960">
    <property type="component" value="Chromosome"/>
</dbReference>
<name>A0A5K7ZEW2_9BACT</name>
<dbReference type="RefSeq" id="WP_155320633.1">
    <property type="nucleotide sequence ID" value="NZ_AP021876.1"/>
</dbReference>
<dbReference type="Gene3D" id="2.60.120.10">
    <property type="entry name" value="Jelly Rolls"/>
    <property type="match status" value="1"/>
</dbReference>
<dbReference type="Pfam" id="PF00027">
    <property type="entry name" value="cNMP_binding"/>
    <property type="match status" value="1"/>
</dbReference>
<proteinExistence type="predicted"/>
<dbReference type="InterPro" id="IPR014710">
    <property type="entry name" value="RmlC-like_jellyroll"/>
</dbReference>
<evidence type="ECO:0000313" key="2">
    <source>
        <dbReference type="EMBL" id="BBO79451.1"/>
    </source>
</evidence>
<dbReference type="PROSITE" id="PS50042">
    <property type="entry name" value="CNMP_BINDING_3"/>
    <property type="match status" value="1"/>
</dbReference>
<evidence type="ECO:0000313" key="3">
    <source>
        <dbReference type="Proteomes" id="UP000425960"/>
    </source>
</evidence>
<sequence>MVDKSILRPVRFFEDLSDEMLESIAGIAELRMYDSDVYLNKRKRSADYFYIILEGEVGLQLETLSGKIVRLETIGAGGAIGFSSLVESKKHEYLSDAKTLIPTKAIRFRNDELQLLFYQNFQMGYLIMKKIAYIARRRLVYRTYPIPKV</sequence>
<accession>A0A5K7ZEW2</accession>
<reference evidence="2 3" key="1">
    <citation type="submission" date="2019-11" db="EMBL/GenBank/DDBJ databases">
        <title>Comparative genomics of hydrocarbon-degrading Desulfosarcina strains.</title>
        <authorList>
            <person name="Watanabe M."/>
            <person name="Kojima H."/>
            <person name="Fukui M."/>
        </authorList>
    </citation>
    <scope>NUCLEOTIDE SEQUENCE [LARGE SCALE GENOMIC DNA]</scope>
    <source>
        <strain evidence="2 3">28bB2T</strain>
    </source>
</reference>
<dbReference type="SMART" id="SM00100">
    <property type="entry name" value="cNMP"/>
    <property type="match status" value="1"/>
</dbReference>
<organism evidence="2 3">
    <name type="scientific">Desulfosarcina ovata subsp. sediminis</name>
    <dbReference type="NCBI Taxonomy" id="885957"/>
    <lineage>
        <taxon>Bacteria</taxon>
        <taxon>Pseudomonadati</taxon>
        <taxon>Thermodesulfobacteriota</taxon>
        <taxon>Desulfobacteria</taxon>
        <taxon>Desulfobacterales</taxon>
        <taxon>Desulfosarcinaceae</taxon>
        <taxon>Desulfosarcina</taxon>
    </lineage>
</organism>
<dbReference type="EMBL" id="AP021876">
    <property type="protein sequence ID" value="BBO79451.1"/>
    <property type="molecule type" value="Genomic_DNA"/>
</dbReference>
<dbReference type="KEGG" id="dov:DSCO28_00170"/>
<protein>
    <recommendedName>
        <fullName evidence="1">Cyclic nucleotide-binding domain-containing protein</fullName>
    </recommendedName>
</protein>